<comment type="catalytic activity">
    <reaction evidence="5">
        <text>7-aminomethyl-7-carbaguanosine(34) in tRNA + S-adenosyl-L-methionine = epoxyqueuosine(34) in tRNA + adenine + L-methionine + 2 H(+)</text>
        <dbReference type="Rhea" id="RHEA:32155"/>
        <dbReference type="Rhea" id="RHEA-COMP:10342"/>
        <dbReference type="Rhea" id="RHEA-COMP:18582"/>
        <dbReference type="ChEBI" id="CHEBI:15378"/>
        <dbReference type="ChEBI" id="CHEBI:16708"/>
        <dbReference type="ChEBI" id="CHEBI:57844"/>
        <dbReference type="ChEBI" id="CHEBI:59789"/>
        <dbReference type="ChEBI" id="CHEBI:82833"/>
        <dbReference type="ChEBI" id="CHEBI:194443"/>
        <dbReference type="EC" id="2.4.99.17"/>
    </reaction>
</comment>
<keyword evidence="1 5" id="KW-0963">Cytoplasm</keyword>
<dbReference type="NCBIfam" id="TIGR00113">
    <property type="entry name" value="queA"/>
    <property type="match status" value="1"/>
</dbReference>
<dbReference type="GO" id="GO:0051075">
    <property type="term" value="F:S-adenosylmethionine:tRNA ribosyltransferase-isomerase activity"/>
    <property type="evidence" value="ECO:0007669"/>
    <property type="project" value="UniProtKB-EC"/>
</dbReference>
<evidence type="ECO:0000256" key="5">
    <source>
        <dbReference type="HAMAP-Rule" id="MF_00113"/>
    </source>
</evidence>
<evidence type="ECO:0000256" key="1">
    <source>
        <dbReference type="ARBA" id="ARBA00022490"/>
    </source>
</evidence>
<keyword evidence="6" id="KW-0328">Glycosyltransferase</keyword>
<protein>
    <recommendedName>
        <fullName evidence="5">S-adenosylmethionine:tRNA ribosyltransferase-isomerase</fullName>
        <ecNumber evidence="5">2.4.99.17</ecNumber>
    </recommendedName>
    <alternativeName>
        <fullName evidence="5">Queuosine biosynthesis protein QueA</fullName>
    </alternativeName>
</protein>
<comment type="pathway">
    <text evidence="5">tRNA modification; tRNA-queuosine biosynthesis.</text>
</comment>
<keyword evidence="3 5" id="KW-0949">S-adenosyl-L-methionine</keyword>
<evidence type="ECO:0000256" key="2">
    <source>
        <dbReference type="ARBA" id="ARBA00022679"/>
    </source>
</evidence>
<dbReference type="SUPFAM" id="SSF111337">
    <property type="entry name" value="QueA-like"/>
    <property type="match status" value="1"/>
</dbReference>
<comment type="similarity">
    <text evidence="5">Belongs to the QueA family.</text>
</comment>
<keyword evidence="2 5" id="KW-0808">Transferase</keyword>
<dbReference type="HAMAP" id="MF_00113">
    <property type="entry name" value="QueA"/>
    <property type="match status" value="1"/>
</dbReference>
<evidence type="ECO:0000256" key="4">
    <source>
        <dbReference type="ARBA" id="ARBA00022785"/>
    </source>
</evidence>
<name>A0ABW0NYQ5_9HYPH</name>
<sequence>MDVGLFDFDLPEDRIALRPVSPRDAARLLVVRPDAPQPFEDRGIRDLVQLLQPGDALVLNDTRVIPSRLYGRRRRGEASARIEIMLHKREAADRWRAFARPAKKLALGETVTFGDESESSACELGRLQAEIVAKAEGGEVELRFALAGPHLDEAIARLGELPLPPYIAGKRATDAADAQDYQTMHASKDGAVAAPTAGLHFTPELVAALEARGVTRHLVTLHVGAGTFLPVKAEDTQDHRMHAEWGTIAPETAAALNAVRARGGRIVAVGTTSLRLLESATGEDGVIQPFSGDTAIFITPGYRFRAVDLLLTNFHLPRSTLFMLVSAFCGLDVMKRAYAHAIAQNYRFYSYGDGSLLHRAQPGSP</sequence>
<dbReference type="Gene3D" id="3.40.1780.10">
    <property type="entry name" value="QueA-like"/>
    <property type="match status" value="1"/>
</dbReference>
<dbReference type="InterPro" id="IPR042119">
    <property type="entry name" value="QueA_dom2"/>
</dbReference>
<dbReference type="InterPro" id="IPR003699">
    <property type="entry name" value="QueA"/>
</dbReference>
<dbReference type="Pfam" id="PF02547">
    <property type="entry name" value="Queuosine_synth"/>
    <property type="match status" value="1"/>
</dbReference>
<gene>
    <name evidence="5 6" type="primary">queA</name>
    <name evidence="6" type="ORF">ACFPN9_05580</name>
</gene>
<dbReference type="PANTHER" id="PTHR30307:SF0">
    <property type="entry name" value="S-ADENOSYLMETHIONINE:TRNA RIBOSYLTRANSFERASE-ISOMERASE"/>
    <property type="match status" value="1"/>
</dbReference>
<dbReference type="EC" id="2.4.99.17" evidence="5"/>
<reference evidence="7" key="1">
    <citation type="journal article" date="2019" name="Int. J. Syst. Evol. Microbiol.">
        <title>The Global Catalogue of Microorganisms (GCM) 10K type strain sequencing project: providing services to taxonomists for standard genome sequencing and annotation.</title>
        <authorList>
            <consortium name="The Broad Institute Genomics Platform"/>
            <consortium name="The Broad Institute Genome Sequencing Center for Infectious Disease"/>
            <person name="Wu L."/>
            <person name="Ma J."/>
        </authorList>
    </citation>
    <scope>NUCLEOTIDE SEQUENCE [LARGE SCALE GENOMIC DNA]</scope>
    <source>
        <strain evidence="7">CCUG 43117</strain>
    </source>
</reference>
<dbReference type="NCBIfam" id="NF001140">
    <property type="entry name" value="PRK00147.1"/>
    <property type="match status" value="1"/>
</dbReference>
<keyword evidence="4 5" id="KW-0671">Queuosine biosynthesis</keyword>
<proteinExistence type="inferred from homology"/>
<dbReference type="InterPro" id="IPR042118">
    <property type="entry name" value="QueA_dom1"/>
</dbReference>
<organism evidence="6 7">
    <name type="scientific">Bosea massiliensis</name>
    <dbReference type="NCBI Taxonomy" id="151419"/>
    <lineage>
        <taxon>Bacteria</taxon>
        <taxon>Pseudomonadati</taxon>
        <taxon>Pseudomonadota</taxon>
        <taxon>Alphaproteobacteria</taxon>
        <taxon>Hyphomicrobiales</taxon>
        <taxon>Boseaceae</taxon>
        <taxon>Bosea</taxon>
    </lineage>
</organism>
<dbReference type="RefSeq" id="WP_066716339.1">
    <property type="nucleotide sequence ID" value="NZ_JBHSLU010000008.1"/>
</dbReference>
<comment type="function">
    <text evidence="5">Transfers and isomerizes the ribose moiety from AdoMet to the 7-aminomethyl group of 7-deazaguanine (preQ1-tRNA) to give epoxyqueuosine (oQ-tRNA).</text>
</comment>
<dbReference type="PANTHER" id="PTHR30307">
    <property type="entry name" value="S-ADENOSYLMETHIONINE:TRNA RIBOSYLTRANSFERASE-ISOMERASE"/>
    <property type="match status" value="1"/>
</dbReference>
<accession>A0ABW0NYQ5</accession>
<comment type="subunit">
    <text evidence="5">Monomer.</text>
</comment>
<dbReference type="Gene3D" id="2.40.10.240">
    <property type="entry name" value="QueA-like"/>
    <property type="match status" value="1"/>
</dbReference>
<dbReference type="EMBL" id="JBHSLU010000008">
    <property type="protein sequence ID" value="MFC5504724.1"/>
    <property type="molecule type" value="Genomic_DNA"/>
</dbReference>
<dbReference type="Proteomes" id="UP001596060">
    <property type="component" value="Unassembled WGS sequence"/>
</dbReference>
<comment type="caution">
    <text evidence="6">The sequence shown here is derived from an EMBL/GenBank/DDBJ whole genome shotgun (WGS) entry which is preliminary data.</text>
</comment>
<dbReference type="InterPro" id="IPR036100">
    <property type="entry name" value="QueA_sf"/>
</dbReference>
<comment type="subcellular location">
    <subcellularLocation>
        <location evidence="5">Cytoplasm</location>
    </subcellularLocation>
</comment>
<evidence type="ECO:0000256" key="3">
    <source>
        <dbReference type="ARBA" id="ARBA00022691"/>
    </source>
</evidence>
<evidence type="ECO:0000313" key="6">
    <source>
        <dbReference type="EMBL" id="MFC5504724.1"/>
    </source>
</evidence>
<evidence type="ECO:0000313" key="7">
    <source>
        <dbReference type="Proteomes" id="UP001596060"/>
    </source>
</evidence>
<keyword evidence="7" id="KW-1185">Reference proteome</keyword>